<comment type="similarity">
    <text evidence="1">Belongs to the sigma-70 factor family. ECF subfamily.</text>
</comment>
<dbReference type="NCBIfam" id="TIGR02937">
    <property type="entry name" value="sigma70-ECF"/>
    <property type="match status" value="1"/>
</dbReference>
<keyword evidence="4" id="KW-0804">Transcription</keyword>
<dbReference type="InterPro" id="IPR013324">
    <property type="entry name" value="RNA_pol_sigma_r3/r4-like"/>
</dbReference>
<protein>
    <submittedName>
        <fullName evidence="7">Sigma-70 family RNA polymerase sigma factor</fullName>
    </submittedName>
</protein>
<dbReference type="EMBL" id="JAPYKS010000005">
    <property type="protein sequence ID" value="MEI9408918.1"/>
    <property type="molecule type" value="Genomic_DNA"/>
</dbReference>
<evidence type="ECO:0000256" key="2">
    <source>
        <dbReference type="ARBA" id="ARBA00023015"/>
    </source>
</evidence>
<dbReference type="PANTHER" id="PTHR43133:SF25">
    <property type="entry name" value="RNA POLYMERASE SIGMA FACTOR RFAY-RELATED"/>
    <property type="match status" value="1"/>
</dbReference>
<dbReference type="Gene3D" id="1.10.1740.10">
    <property type="match status" value="1"/>
</dbReference>
<keyword evidence="8" id="KW-1185">Reference proteome</keyword>
<dbReference type="InterPro" id="IPR014284">
    <property type="entry name" value="RNA_pol_sigma-70_dom"/>
</dbReference>
<dbReference type="InterPro" id="IPR007627">
    <property type="entry name" value="RNA_pol_sigma70_r2"/>
</dbReference>
<gene>
    <name evidence="7" type="ORF">O7A60_09070</name>
</gene>
<sequence>MSSGGYISADQETNEVSIVDLIPALRAFARTFCRVPDDADDLVQETLTKGLANIDKFEPGTRMKSWLFTIMRNTYYTRIKIAAREAPGLLDCASSRPISEATQEWSVQSKEVHGAIQRLPEHQREVLMLIGVLGVSYEETAEICGCAVGTVKSRLNRARANILELLGESSLQTLMERRNHLSDGQLGIEGDSRR</sequence>
<dbReference type="Pfam" id="PF04542">
    <property type="entry name" value="Sigma70_r2"/>
    <property type="match status" value="1"/>
</dbReference>
<dbReference type="Pfam" id="PF08281">
    <property type="entry name" value="Sigma70_r4_2"/>
    <property type="match status" value="1"/>
</dbReference>
<dbReference type="RefSeq" id="WP_181165831.1">
    <property type="nucleotide sequence ID" value="NZ_JAPYKS010000005.1"/>
</dbReference>
<comment type="caution">
    <text evidence="7">The sequence shown here is derived from an EMBL/GenBank/DDBJ whole genome shotgun (WGS) entry which is preliminary data.</text>
</comment>
<evidence type="ECO:0000259" key="5">
    <source>
        <dbReference type="Pfam" id="PF04542"/>
    </source>
</evidence>
<reference evidence="7 8" key="1">
    <citation type="submission" date="2022-12" db="EMBL/GenBank/DDBJ databases">
        <authorList>
            <person name="Muema E."/>
        </authorList>
    </citation>
    <scope>NUCLEOTIDE SEQUENCE [LARGE SCALE GENOMIC DNA]</scope>
    <source>
        <strain evidence="8">1326</strain>
    </source>
</reference>
<keyword evidence="2" id="KW-0805">Transcription regulation</keyword>
<feature type="domain" description="RNA polymerase sigma-70 region 2" evidence="5">
    <location>
        <begin position="22"/>
        <end position="82"/>
    </location>
</feature>
<name>A0ABU8KVE7_9HYPH</name>
<evidence type="ECO:0000256" key="1">
    <source>
        <dbReference type="ARBA" id="ARBA00010641"/>
    </source>
</evidence>
<evidence type="ECO:0000313" key="7">
    <source>
        <dbReference type="EMBL" id="MEI9408918.1"/>
    </source>
</evidence>
<dbReference type="SUPFAM" id="SSF88659">
    <property type="entry name" value="Sigma3 and sigma4 domains of RNA polymerase sigma factors"/>
    <property type="match status" value="1"/>
</dbReference>
<dbReference type="Gene3D" id="1.10.10.10">
    <property type="entry name" value="Winged helix-like DNA-binding domain superfamily/Winged helix DNA-binding domain"/>
    <property type="match status" value="1"/>
</dbReference>
<evidence type="ECO:0000313" key="8">
    <source>
        <dbReference type="Proteomes" id="UP001387293"/>
    </source>
</evidence>
<dbReference type="InterPro" id="IPR039425">
    <property type="entry name" value="RNA_pol_sigma-70-like"/>
</dbReference>
<accession>A0ABU8KVE7</accession>
<proteinExistence type="inferred from homology"/>
<dbReference type="CDD" id="cd06171">
    <property type="entry name" value="Sigma70_r4"/>
    <property type="match status" value="1"/>
</dbReference>
<evidence type="ECO:0000259" key="6">
    <source>
        <dbReference type="Pfam" id="PF08281"/>
    </source>
</evidence>
<evidence type="ECO:0000256" key="3">
    <source>
        <dbReference type="ARBA" id="ARBA00023082"/>
    </source>
</evidence>
<feature type="domain" description="RNA polymerase sigma factor 70 region 4 type 2" evidence="6">
    <location>
        <begin position="111"/>
        <end position="161"/>
    </location>
</feature>
<dbReference type="PANTHER" id="PTHR43133">
    <property type="entry name" value="RNA POLYMERASE ECF-TYPE SIGMA FACTO"/>
    <property type="match status" value="1"/>
</dbReference>
<dbReference type="SUPFAM" id="SSF88946">
    <property type="entry name" value="Sigma2 domain of RNA polymerase sigma factors"/>
    <property type="match status" value="1"/>
</dbReference>
<evidence type="ECO:0000256" key="4">
    <source>
        <dbReference type="ARBA" id="ARBA00023163"/>
    </source>
</evidence>
<dbReference type="InterPro" id="IPR013325">
    <property type="entry name" value="RNA_pol_sigma_r2"/>
</dbReference>
<dbReference type="InterPro" id="IPR013249">
    <property type="entry name" value="RNA_pol_sigma70_r4_t2"/>
</dbReference>
<dbReference type="Proteomes" id="UP001387293">
    <property type="component" value="Unassembled WGS sequence"/>
</dbReference>
<dbReference type="InterPro" id="IPR036388">
    <property type="entry name" value="WH-like_DNA-bd_sf"/>
</dbReference>
<organism evidence="7 8">
    <name type="scientific">Mesorhizobium salmacidum</name>
    <dbReference type="NCBI Taxonomy" id="3015171"/>
    <lineage>
        <taxon>Bacteria</taxon>
        <taxon>Pseudomonadati</taxon>
        <taxon>Pseudomonadota</taxon>
        <taxon>Alphaproteobacteria</taxon>
        <taxon>Hyphomicrobiales</taxon>
        <taxon>Phyllobacteriaceae</taxon>
        <taxon>Mesorhizobium</taxon>
    </lineage>
</organism>
<keyword evidence="3" id="KW-0731">Sigma factor</keyword>